<evidence type="ECO:0000313" key="2">
    <source>
        <dbReference type="EMBL" id="KIN08649.1"/>
    </source>
</evidence>
<feature type="region of interest" description="Disordered" evidence="1">
    <location>
        <begin position="280"/>
        <end position="304"/>
    </location>
</feature>
<reference evidence="2 3" key="1">
    <citation type="submission" date="2014-04" db="EMBL/GenBank/DDBJ databases">
        <authorList>
            <consortium name="DOE Joint Genome Institute"/>
            <person name="Kuo A."/>
            <person name="Martino E."/>
            <person name="Perotto S."/>
            <person name="Kohler A."/>
            <person name="Nagy L.G."/>
            <person name="Floudas D."/>
            <person name="Copeland A."/>
            <person name="Barry K.W."/>
            <person name="Cichocki N."/>
            <person name="Veneault-Fourrey C."/>
            <person name="LaButti K."/>
            <person name="Lindquist E.A."/>
            <person name="Lipzen A."/>
            <person name="Lundell T."/>
            <person name="Morin E."/>
            <person name="Murat C."/>
            <person name="Sun H."/>
            <person name="Tunlid A."/>
            <person name="Henrissat B."/>
            <person name="Grigoriev I.V."/>
            <person name="Hibbett D.S."/>
            <person name="Martin F."/>
            <person name="Nordberg H.P."/>
            <person name="Cantor M.N."/>
            <person name="Hua S.X."/>
        </authorList>
    </citation>
    <scope>NUCLEOTIDE SEQUENCE [LARGE SCALE GENOMIC DNA]</scope>
    <source>
        <strain evidence="2 3">Zn</strain>
    </source>
</reference>
<proteinExistence type="predicted"/>
<dbReference type="AlphaFoldDB" id="A0A0C3DBE7"/>
<evidence type="ECO:0000256" key="1">
    <source>
        <dbReference type="SAM" id="MobiDB-lite"/>
    </source>
</evidence>
<organism evidence="2 3">
    <name type="scientific">Oidiodendron maius (strain Zn)</name>
    <dbReference type="NCBI Taxonomy" id="913774"/>
    <lineage>
        <taxon>Eukaryota</taxon>
        <taxon>Fungi</taxon>
        <taxon>Dikarya</taxon>
        <taxon>Ascomycota</taxon>
        <taxon>Pezizomycotina</taxon>
        <taxon>Leotiomycetes</taxon>
        <taxon>Leotiomycetes incertae sedis</taxon>
        <taxon>Myxotrichaceae</taxon>
        <taxon>Oidiodendron</taxon>
    </lineage>
</organism>
<name>A0A0C3DBE7_OIDMZ</name>
<feature type="region of interest" description="Disordered" evidence="1">
    <location>
        <begin position="42"/>
        <end position="63"/>
    </location>
</feature>
<evidence type="ECO:0000313" key="3">
    <source>
        <dbReference type="Proteomes" id="UP000054321"/>
    </source>
</evidence>
<reference evidence="3" key="2">
    <citation type="submission" date="2015-01" db="EMBL/GenBank/DDBJ databases">
        <title>Evolutionary Origins and Diversification of the Mycorrhizal Mutualists.</title>
        <authorList>
            <consortium name="DOE Joint Genome Institute"/>
            <consortium name="Mycorrhizal Genomics Consortium"/>
            <person name="Kohler A."/>
            <person name="Kuo A."/>
            <person name="Nagy L.G."/>
            <person name="Floudas D."/>
            <person name="Copeland A."/>
            <person name="Barry K.W."/>
            <person name="Cichocki N."/>
            <person name="Veneault-Fourrey C."/>
            <person name="LaButti K."/>
            <person name="Lindquist E.A."/>
            <person name="Lipzen A."/>
            <person name="Lundell T."/>
            <person name="Morin E."/>
            <person name="Murat C."/>
            <person name="Riley R."/>
            <person name="Ohm R."/>
            <person name="Sun H."/>
            <person name="Tunlid A."/>
            <person name="Henrissat B."/>
            <person name="Grigoriev I.V."/>
            <person name="Hibbett D.S."/>
            <person name="Martin F."/>
        </authorList>
    </citation>
    <scope>NUCLEOTIDE SEQUENCE [LARGE SCALE GENOMIC DNA]</scope>
    <source>
        <strain evidence="3">Zn</strain>
    </source>
</reference>
<sequence length="304" mass="34484">MVKNGKVAASAGMMRRRVVFSLRKVRKARPYEWIPIMAYPDEEEPTFPEEEDEKKEDEEEEEKAETFERSGIFSFKELPSEIRDIIYNHALARRGMNKPALLDALRDLPVLHKAALSIYYQINCFTIGLIQNSPLSPDIESNDALAIMKNIKVHVPYAHPLPLLHSMSAAKNSHSHLSPLTQLSTVLYSATNMHHLTLTTSSSHSINLVALRYFPSFKNLVSLTIEADNIWCDNRFYVFGFPLGQEHPVNLLNKMLGEKGVSHAVTQDKTIWQWTSQAHAGDDKSGATLPFSIRSPRLRPKCPY</sequence>
<dbReference type="Proteomes" id="UP000054321">
    <property type="component" value="Unassembled WGS sequence"/>
</dbReference>
<dbReference type="InParanoid" id="A0A0C3DBE7"/>
<protein>
    <submittedName>
        <fullName evidence="2">Uncharacterized protein</fullName>
    </submittedName>
</protein>
<dbReference type="HOGENOM" id="CLU_915563_0_0_1"/>
<keyword evidence="3" id="KW-1185">Reference proteome</keyword>
<accession>A0A0C3DBE7</accession>
<gene>
    <name evidence="2" type="ORF">OIDMADRAFT_48501</name>
</gene>
<dbReference type="EMBL" id="KN832870">
    <property type="protein sequence ID" value="KIN08649.1"/>
    <property type="molecule type" value="Genomic_DNA"/>
</dbReference>